<organism evidence="10 11">
    <name type="scientific">Arachis hypogaea</name>
    <name type="common">Peanut</name>
    <dbReference type="NCBI Taxonomy" id="3818"/>
    <lineage>
        <taxon>Eukaryota</taxon>
        <taxon>Viridiplantae</taxon>
        <taxon>Streptophyta</taxon>
        <taxon>Embryophyta</taxon>
        <taxon>Tracheophyta</taxon>
        <taxon>Spermatophyta</taxon>
        <taxon>Magnoliopsida</taxon>
        <taxon>eudicotyledons</taxon>
        <taxon>Gunneridae</taxon>
        <taxon>Pentapetalae</taxon>
        <taxon>rosids</taxon>
        <taxon>fabids</taxon>
        <taxon>Fabales</taxon>
        <taxon>Fabaceae</taxon>
        <taxon>Papilionoideae</taxon>
        <taxon>50 kb inversion clade</taxon>
        <taxon>dalbergioids sensu lato</taxon>
        <taxon>Dalbergieae</taxon>
        <taxon>Pterocarpus clade</taxon>
        <taxon>Arachis</taxon>
    </lineage>
</organism>
<feature type="domain" description="Glyoxal oxidase N-terminal" evidence="8">
    <location>
        <begin position="49"/>
        <end position="439"/>
    </location>
</feature>
<keyword evidence="11" id="KW-1185">Reference proteome</keyword>
<dbReference type="FunFam" id="2.130.10.80:FF:000001">
    <property type="entry name" value="Aldehyde oxidase GLOX"/>
    <property type="match status" value="1"/>
</dbReference>
<feature type="signal peptide" evidence="7">
    <location>
        <begin position="1"/>
        <end position="26"/>
    </location>
</feature>
<dbReference type="CDD" id="cd02851">
    <property type="entry name" value="E_set_GO_C"/>
    <property type="match status" value="1"/>
</dbReference>
<protein>
    <recommendedName>
        <fullName evidence="5">Aldehyde oxidase GLOX</fullName>
    </recommendedName>
    <alternativeName>
        <fullName evidence="6">Glyoxal oxidase</fullName>
    </alternativeName>
</protein>
<dbReference type="Gene3D" id="2.130.10.80">
    <property type="entry name" value="Galactose oxidase/kelch, beta-propeller"/>
    <property type="match status" value="1"/>
</dbReference>
<dbReference type="PANTHER" id="PTHR32208">
    <property type="entry name" value="SECRETED PROTEIN-RELATED"/>
    <property type="match status" value="1"/>
</dbReference>
<dbReference type="GO" id="GO:0005615">
    <property type="term" value="C:extracellular space"/>
    <property type="evidence" value="ECO:0007669"/>
    <property type="project" value="UniProtKB-ARBA"/>
</dbReference>
<evidence type="ECO:0000256" key="6">
    <source>
        <dbReference type="ARBA" id="ARBA00077505"/>
    </source>
</evidence>
<dbReference type="SUPFAM" id="SSF81296">
    <property type="entry name" value="E set domains"/>
    <property type="match status" value="1"/>
</dbReference>
<keyword evidence="2" id="KW-0964">Secreted</keyword>
<dbReference type="Gene3D" id="2.60.40.10">
    <property type="entry name" value="Immunoglobulins"/>
    <property type="match status" value="1"/>
</dbReference>
<feature type="domain" description="Galactose oxidase-like Early set" evidence="9">
    <location>
        <begin position="449"/>
        <end position="555"/>
    </location>
</feature>
<dbReference type="InterPro" id="IPR009880">
    <property type="entry name" value="Glyoxal_oxidase_N"/>
</dbReference>
<evidence type="ECO:0000313" key="11">
    <source>
        <dbReference type="Proteomes" id="UP000289738"/>
    </source>
</evidence>
<dbReference type="EMBL" id="SDMP01000017">
    <property type="protein sequence ID" value="RYQ98914.1"/>
    <property type="molecule type" value="Genomic_DNA"/>
</dbReference>
<evidence type="ECO:0000256" key="3">
    <source>
        <dbReference type="ARBA" id="ARBA00022729"/>
    </source>
</evidence>
<dbReference type="PANTHER" id="PTHR32208:SF62">
    <property type="entry name" value="OXIDASE, PUTATIVE, EXPRESSED-RELATED"/>
    <property type="match status" value="1"/>
</dbReference>
<accession>A0A444YAE9</accession>
<evidence type="ECO:0000256" key="5">
    <source>
        <dbReference type="ARBA" id="ARBA00073112"/>
    </source>
</evidence>
<dbReference type="GO" id="GO:0016491">
    <property type="term" value="F:oxidoreductase activity"/>
    <property type="evidence" value="ECO:0007669"/>
    <property type="project" value="UniProtKB-KW"/>
</dbReference>
<dbReference type="STRING" id="3818.A0A444YAE9"/>
<reference evidence="10 11" key="1">
    <citation type="submission" date="2019-01" db="EMBL/GenBank/DDBJ databases">
        <title>Sequencing of cultivated peanut Arachis hypogaea provides insights into genome evolution and oil improvement.</title>
        <authorList>
            <person name="Chen X."/>
        </authorList>
    </citation>
    <scope>NUCLEOTIDE SEQUENCE [LARGE SCALE GENOMIC DNA]</scope>
    <source>
        <strain evidence="11">cv. Fuhuasheng</strain>
        <tissue evidence="10">Leaves</tissue>
    </source>
</reference>
<sequence length="569" mass="63835">MSTLQLKLLLLSFVFFHILHLATVNGVAIPTQGKGQWQLLQPNIGIVAMHMQLLHNERVVILDRTDFGFSNISLPNGTCRHDPTERAVKTDCTAHSVEYDIATNTIRPLFVQTDVWCSSGSVDSFGRLVQTGGDSDGERVVRTFHPCPTCNWNELPNRLLVRRWYATNHVLPGGRQIIIGGRAQFNYEFFPKKTSADFSTHFLPFLKDTADKLRQEENNLYPFVFLNVDGNLFIFANNRAILFNYRNNTVIRTYPTISGGDPRCYPSTGSAVLLPLKNLEAESLEAEVLICGGATRAAFFRAGQGTFLTALNTCARMKITDQDPEWVMETMPGGRVMNDMITLPNGDVLIINGASEGSAGFEYAVNPVFAPFLYKPNEPVGNRFEELNPSQIARMYHSTAILVRDGRILVGGSNPHGNYVFKGVMFPTELRFESFSPPYLDAQLSHLRPSIVCPNNQSYSNLTYNQSFKMRISFTDGTVAPDLVSVTMYAPPFNTHSFSMNQRLLELNNGELRHSGNLTFEFDVRIPRSPFLAPPGFYILYAVHQGIPSEGIWIRLIREENEISTQLLN</sequence>
<evidence type="ECO:0000256" key="4">
    <source>
        <dbReference type="ARBA" id="ARBA00023002"/>
    </source>
</evidence>
<feature type="chain" id="PRO_5019552102" description="Aldehyde oxidase GLOX" evidence="7">
    <location>
        <begin position="27"/>
        <end position="569"/>
    </location>
</feature>
<comment type="caution">
    <text evidence="10">The sequence shown here is derived from an EMBL/GenBank/DDBJ whole genome shotgun (WGS) entry which is preliminary data.</text>
</comment>
<evidence type="ECO:0000259" key="8">
    <source>
        <dbReference type="Pfam" id="PF07250"/>
    </source>
</evidence>
<dbReference type="AlphaFoldDB" id="A0A444YAE9"/>
<proteinExistence type="predicted"/>
<dbReference type="InterPro" id="IPR037293">
    <property type="entry name" value="Gal_Oxidase_central_sf"/>
</dbReference>
<dbReference type="InterPro" id="IPR011043">
    <property type="entry name" value="Gal_Oxase/kelch_b-propeller"/>
</dbReference>
<evidence type="ECO:0000256" key="7">
    <source>
        <dbReference type="SAM" id="SignalP"/>
    </source>
</evidence>
<dbReference type="Pfam" id="PF09118">
    <property type="entry name" value="GO-like_E_set"/>
    <property type="match status" value="1"/>
</dbReference>
<dbReference type="Pfam" id="PF07250">
    <property type="entry name" value="Glyoxal_oxid_N"/>
    <property type="match status" value="1"/>
</dbReference>
<keyword evidence="3 7" id="KW-0732">Signal</keyword>
<gene>
    <name evidence="10" type="ORF">Ahy_B07g086741</name>
</gene>
<dbReference type="SUPFAM" id="SSF50965">
    <property type="entry name" value="Galactose oxidase, central domain"/>
    <property type="match status" value="1"/>
</dbReference>
<dbReference type="InterPro" id="IPR013783">
    <property type="entry name" value="Ig-like_fold"/>
</dbReference>
<evidence type="ECO:0000259" key="9">
    <source>
        <dbReference type="Pfam" id="PF09118"/>
    </source>
</evidence>
<keyword evidence="4" id="KW-0560">Oxidoreductase</keyword>
<evidence type="ECO:0000313" key="10">
    <source>
        <dbReference type="EMBL" id="RYQ98914.1"/>
    </source>
</evidence>
<evidence type="ECO:0000256" key="1">
    <source>
        <dbReference type="ARBA" id="ARBA00004613"/>
    </source>
</evidence>
<name>A0A444YAE9_ARAHY</name>
<dbReference type="InterPro" id="IPR014756">
    <property type="entry name" value="Ig_E-set"/>
</dbReference>
<dbReference type="Proteomes" id="UP000289738">
    <property type="component" value="Chromosome B07"/>
</dbReference>
<dbReference type="InterPro" id="IPR015202">
    <property type="entry name" value="GO-like_E_set"/>
</dbReference>
<evidence type="ECO:0000256" key="2">
    <source>
        <dbReference type="ARBA" id="ARBA00022525"/>
    </source>
</evidence>
<comment type="subcellular location">
    <subcellularLocation>
        <location evidence="1">Secreted</location>
    </subcellularLocation>
</comment>